<keyword evidence="2 7" id="KW-0812">Transmembrane</keyword>
<dbReference type="GO" id="GO:0000139">
    <property type="term" value="C:Golgi membrane"/>
    <property type="evidence" value="ECO:0007669"/>
    <property type="project" value="TreeGrafter"/>
</dbReference>
<evidence type="ECO:0000256" key="5">
    <source>
        <dbReference type="ARBA" id="ARBA00023136"/>
    </source>
</evidence>
<feature type="domain" description="L-type lectin-like" evidence="9">
    <location>
        <begin position="20"/>
        <end position="233"/>
    </location>
</feature>
<dbReference type="STRING" id="1076935.U4KVB6"/>
<evidence type="ECO:0000256" key="6">
    <source>
        <dbReference type="SAM" id="MobiDB-lite"/>
    </source>
</evidence>
<evidence type="ECO:0000256" key="4">
    <source>
        <dbReference type="ARBA" id="ARBA00022989"/>
    </source>
</evidence>
<dbReference type="EMBL" id="HF935235">
    <property type="protein sequence ID" value="CCX05192.1"/>
    <property type="molecule type" value="Genomic_DNA"/>
</dbReference>
<dbReference type="PROSITE" id="PS51328">
    <property type="entry name" value="L_LECTIN_LIKE"/>
    <property type="match status" value="1"/>
</dbReference>
<evidence type="ECO:0000259" key="9">
    <source>
        <dbReference type="PROSITE" id="PS51328"/>
    </source>
</evidence>
<dbReference type="GO" id="GO:0006888">
    <property type="term" value="P:endoplasmic reticulum to Golgi vesicle-mediated transport"/>
    <property type="evidence" value="ECO:0007669"/>
    <property type="project" value="TreeGrafter"/>
</dbReference>
<dbReference type="GO" id="GO:0005537">
    <property type="term" value="F:D-mannose binding"/>
    <property type="evidence" value="ECO:0007669"/>
    <property type="project" value="TreeGrafter"/>
</dbReference>
<evidence type="ECO:0000256" key="2">
    <source>
        <dbReference type="ARBA" id="ARBA00022692"/>
    </source>
</evidence>
<protein>
    <submittedName>
        <fullName evidence="10">Similar to L-type lectin-like domain-containing protein C4F6.05c acc. no. O42707</fullName>
    </submittedName>
</protein>
<keyword evidence="3 8" id="KW-0732">Signal</keyword>
<dbReference type="GO" id="GO:0005789">
    <property type="term" value="C:endoplasmic reticulum membrane"/>
    <property type="evidence" value="ECO:0007669"/>
    <property type="project" value="TreeGrafter"/>
</dbReference>
<evidence type="ECO:0000256" key="7">
    <source>
        <dbReference type="SAM" id="Phobius"/>
    </source>
</evidence>
<feature type="signal peptide" evidence="8">
    <location>
        <begin position="1"/>
        <end position="17"/>
    </location>
</feature>
<evidence type="ECO:0000313" key="11">
    <source>
        <dbReference type="Proteomes" id="UP000018144"/>
    </source>
</evidence>
<dbReference type="OMA" id="WSAEFQF"/>
<feature type="transmembrane region" description="Helical" evidence="7">
    <location>
        <begin position="443"/>
        <end position="464"/>
    </location>
</feature>
<dbReference type="InterPro" id="IPR005052">
    <property type="entry name" value="Lectin_leg"/>
</dbReference>
<dbReference type="InterPro" id="IPR013320">
    <property type="entry name" value="ConA-like_dom_sf"/>
</dbReference>
<organism evidence="10 11">
    <name type="scientific">Pyronema omphalodes (strain CBS 100304)</name>
    <name type="common">Pyronema confluens</name>
    <dbReference type="NCBI Taxonomy" id="1076935"/>
    <lineage>
        <taxon>Eukaryota</taxon>
        <taxon>Fungi</taxon>
        <taxon>Dikarya</taxon>
        <taxon>Ascomycota</taxon>
        <taxon>Pezizomycotina</taxon>
        <taxon>Pezizomycetes</taxon>
        <taxon>Pezizales</taxon>
        <taxon>Pyronemataceae</taxon>
        <taxon>Pyronema</taxon>
    </lineage>
</organism>
<dbReference type="Gene3D" id="2.60.120.200">
    <property type="match status" value="1"/>
</dbReference>
<keyword evidence="11" id="KW-1185">Reference proteome</keyword>
<keyword evidence="4 7" id="KW-1133">Transmembrane helix</keyword>
<gene>
    <name evidence="10" type="ORF">PCON_04779</name>
</gene>
<dbReference type="AlphaFoldDB" id="U4KVB6"/>
<dbReference type="Proteomes" id="UP000018144">
    <property type="component" value="Unassembled WGS sequence"/>
</dbReference>
<dbReference type="PANTHER" id="PTHR12223">
    <property type="entry name" value="VESICULAR MANNOSE-BINDING LECTIN"/>
    <property type="match status" value="1"/>
</dbReference>
<feature type="region of interest" description="Disordered" evidence="6">
    <location>
        <begin position="234"/>
        <end position="306"/>
    </location>
</feature>
<dbReference type="PANTHER" id="PTHR12223:SF28">
    <property type="entry name" value="LECTIN, MANNOSE BINDING 1 LIKE"/>
    <property type="match status" value="1"/>
</dbReference>
<keyword evidence="10" id="KW-0430">Lectin</keyword>
<dbReference type="Pfam" id="PF03388">
    <property type="entry name" value="Lectin_leg-like"/>
    <property type="match status" value="1"/>
</dbReference>
<dbReference type="GO" id="GO:0005793">
    <property type="term" value="C:endoplasmic reticulum-Golgi intermediate compartment"/>
    <property type="evidence" value="ECO:0007669"/>
    <property type="project" value="TreeGrafter"/>
</dbReference>
<evidence type="ECO:0000256" key="1">
    <source>
        <dbReference type="ARBA" id="ARBA00004479"/>
    </source>
</evidence>
<feature type="compositionally biased region" description="Basic and acidic residues" evidence="6">
    <location>
        <begin position="282"/>
        <end position="306"/>
    </location>
</feature>
<reference evidence="10 11" key="1">
    <citation type="journal article" date="2013" name="PLoS Genet.">
        <title>The genome and development-dependent transcriptomes of Pyronema confluens: a window into fungal evolution.</title>
        <authorList>
            <person name="Traeger S."/>
            <person name="Altegoer F."/>
            <person name="Freitag M."/>
            <person name="Gabaldon T."/>
            <person name="Kempken F."/>
            <person name="Kumar A."/>
            <person name="Marcet-Houben M."/>
            <person name="Poggeler S."/>
            <person name="Stajich J.E."/>
            <person name="Nowrousian M."/>
        </authorList>
    </citation>
    <scope>NUCLEOTIDE SEQUENCE [LARGE SCALE GENOMIC DNA]</scope>
    <source>
        <strain evidence="11">CBS 100304</strain>
        <tissue evidence="10">Vegetative mycelium</tissue>
    </source>
</reference>
<dbReference type="InterPro" id="IPR051136">
    <property type="entry name" value="Intracellular_Lectin-GPT"/>
</dbReference>
<dbReference type="GO" id="GO:0030134">
    <property type="term" value="C:COPII-coated ER to Golgi transport vesicle"/>
    <property type="evidence" value="ECO:0007669"/>
    <property type="project" value="TreeGrafter"/>
</dbReference>
<keyword evidence="5 7" id="KW-0472">Membrane</keyword>
<proteinExistence type="predicted"/>
<evidence type="ECO:0000256" key="3">
    <source>
        <dbReference type="ARBA" id="ARBA00022729"/>
    </source>
</evidence>
<dbReference type="OrthoDB" id="10265193at2759"/>
<feature type="compositionally biased region" description="Low complexity" evidence="6">
    <location>
        <begin position="243"/>
        <end position="268"/>
    </location>
</feature>
<evidence type="ECO:0000313" key="10">
    <source>
        <dbReference type="EMBL" id="CCX05192.1"/>
    </source>
</evidence>
<sequence length="476" mass="54034">MKLLWSLSLLAIPAVQAVQYHVDTDYSIGARHPISEDHRTLPGFQIFGSPQLLSDRVILTPPAPGNQRVGLWSNTPNPHDEWHLTSEFRANGGERPGGSLHIWYTSRGGMGGTGTESIYTAKPFDGLALVIDSHIGHGSIRGYLNDGSKDFSQHHNPASLAFGHCNFDYRNKGALSKITMMQSANQLRVDVDGQQCFQTNEARLPRGYFWGITAATTEQPDSFELFNFILSGPANDLNRPKEQVGQQQQQQPPAQQNYQAQQQHSQQQEPIKHQMKGTGKHMPADKDFERSTGKLPHEEDWEEWRPETYEEDHEASYYKDQAAQFADLHNRIQGLTHHLAQLQQQLGMIYDRVDSLHHKEKDAREEQRHSRVLLIPREQIDRMEQRLNVVERVATDIASAVVSKDYSAHFEDLKKTLNEHHTNLLFHVPDTMHQVLASGGPKIWLMVTIVVVVQVALAGGYIIYKKRRNSSPKKYL</sequence>
<evidence type="ECO:0000256" key="8">
    <source>
        <dbReference type="SAM" id="SignalP"/>
    </source>
</evidence>
<dbReference type="SUPFAM" id="SSF49899">
    <property type="entry name" value="Concanavalin A-like lectins/glucanases"/>
    <property type="match status" value="1"/>
</dbReference>
<comment type="subcellular location">
    <subcellularLocation>
        <location evidence="1">Membrane</location>
        <topology evidence="1">Single-pass type I membrane protein</topology>
    </subcellularLocation>
</comment>
<dbReference type="eggNOG" id="KOG3838">
    <property type="taxonomic scope" value="Eukaryota"/>
</dbReference>
<name>U4KVB6_PYROM</name>
<accession>U4KVB6</accession>
<feature type="chain" id="PRO_5004651661" evidence="8">
    <location>
        <begin position="18"/>
        <end position="476"/>
    </location>
</feature>